<name>A0A067C8S9_SAPPC</name>
<dbReference type="KEGG" id="spar:SPRG_20461"/>
<proteinExistence type="predicted"/>
<dbReference type="EMBL" id="KK583219">
    <property type="protein sequence ID" value="KDO27164.1"/>
    <property type="molecule type" value="Genomic_DNA"/>
</dbReference>
<feature type="compositionally biased region" description="Basic and acidic residues" evidence="1">
    <location>
        <begin position="70"/>
        <end position="83"/>
    </location>
</feature>
<feature type="region of interest" description="Disordered" evidence="1">
    <location>
        <begin position="48"/>
        <end position="101"/>
    </location>
</feature>
<dbReference type="AlphaFoldDB" id="A0A067C8S9"/>
<dbReference type="VEuPathDB" id="FungiDB:SPRG_20461"/>
<dbReference type="Proteomes" id="UP000030745">
    <property type="component" value="Unassembled WGS sequence"/>
</dbReference>
<reference evidence="2 3" key="1">
    <citation type="journal article" date="2013" name="PLoS Genet.">
        <title>Distinctive expansion of potential virulence genes in the genome of the oomycete fish pathogen Saprolegnia parasitica.</title>
        <authorList>
            <person name="Jiang R.H."/>
            <person name="de Bruijn I."/>
            <person name="Haas B.J."/>
            <person name="Belmonte R."/>
            <person name="Lobach L."/>
            <person name="Christie J."/>
            <person name="van den Ackerveken G."/>
            <person name="Bottin A."/>
            <person name="Bulone V."/>
            <person name="Diaz-Moreno S.M."/>
            <person name="Dumas B."/>
            <person name="Fan L."/>
            <person name="Gaulin E."/>
            <person name="Govers F."/>
            <person name="Grenville-Briggs L.J."/>
            <person name="Horner N.R."/>
            <person name="Levin J.Z."/>
            <person name="Mammella M."/>
            <person name="Meijer H.J."/>
            <person name="Morris P."/>
            <person name="Nusbaum C."/>
            <person name="Oome S."/>
            <person name="Phillips A.J."/>
            <person name="van Rooyen D."/>
            <person name="Rzeszutek E."/>
            <person name="Saraiva M."/>
            <person name="Secombes C.J."/>
            <person name="Seidl M.F."/>
            <person name="Snel B."/>
            <person name="Stassen J.H."/>
            <person name="Sykes S."/>
            <person name="Tripathy S."/>
            <person name="van den Berg H."/>
            <person name="Vega-Arreguin J.C."/>
            <person name="Wawra S."/>
            <person name="Young S.K."/>
            <person name="Zeng Q."/>
            <person name="Dieguez-Uribeondo J."/>
            <person name="Russ C."/>
            <person name="Tyler B.M."/>
            <person name="van West P."/>
        </authorList>
    </citation>
    <scope>NUCLEOTIDE SEQUENCE [LARGE SCALE GENOMIC DNA]</scope>
    <source>
        <strain evidence="2 3">CBS 223.65</strain>
    </source>
</reference>
<dbReference type="RefSeq" id="XP_012202266.1">
    <property type="nucleotide sequence ID" value="XM_012346876.1"/>
</dbReference>
<evidence type="ECO:0000256" key="1">
    <source>
        <dbReference type="SAM" id="MobiDB-lite"/>
    </source>
</evidence>
<evidence type="ECO:0000313" key="2">
    <source>
        <dbReference type="EMBL" id="KDO27164.1"/>
    </source>
</evidence>
<gene>
    <name evidence="2" type="ORF">SPRG_20461</name>
</gene>
<accession>A0A067C8S9</accession>
<dbReference type="GeneID" id="24141583"/>
<evidence type="ECO:0000313" key="3">
    <source>
        <dbReference type="Proteomes" id="UP000030745"/>
    </source>
</evidence>
<keyword evidence="3" id="KW-1185">Reference proteome</keyword>
<sequence>MPVRAPNEPDPQEHEVVWTCANIGKVRCDEQLHEEAERAAFHVKCKRTSTAASRRARRPRIRPSTSLRPTRLEEQRHFHKASDMPDDQAPRLGKRKKTRSRIILAPSLRRLQPLGERHRAPRVLCRPAKCASPALAWHE</sequence>
<organism evidence="2 3">
    <name type="scientific">Saprolegnia parasitica (strain CBS 223.65)</name>
    <dbReference type="NCBI Taxonomy" id="695850"/>
    <lineage>
        <taxon>Eukaryota</taxon>
        <taxon>Sar</taxon>
        <taxon>Stramenopiles</taxon>
        <taxon>Oomycota</taxon>
        <taxon>Saprolegniomycetes</taxon>
        <taxon>Saprolegniales</taxon>
        <taxon>Saprolegniaceae</taxon>
        <taxon>Saprolegnia</taxon>
    </lineage>
</organism>
<protein>
    <submittedName>
        <fullName evidence="2">Uncharacterized protein</fullName>
    </submittedName>
</protein>